<dbReference type="Pfam" id="PF00583">
    <property type="entry name" value="Acetyltransf_1"/>
    <property type="match status" value="1"/>
</dbReference>
<dbReference type="GO" id="GO:0016747">
    <property type="term" value="F:acyltransferase activity, transferring groups other than amino-acyl groups"/>
    <property type="evidence" value="ECO:0007669"/>
    <property type="project" value="InterPro"/>
</dbReference>
<dbReference type="Gene3D" id="3.40.630.30">
    <property type="match status" value="1"/>
</dbReference>
<feature type="domain" description="N-acetyltransferase" evidence="3">
    <location>
        <begin position="6"/>
        <end position="145"/>
    </location>
</feature>
<evidence type="ECO:0000259" key="3">
    <source>
        <dbReference type="PROSITE" id="PS51186"/>
    </source>
</evidence>
<evidence type="ECO:0000313" key="5">
    <source>
        <dbReference type="Proteomes" id="UP000680866"/>
    </source>
</evidence>
<keyword evidence="1" id="KW-0808">Transferase</keyword>
<sequence>MEPLTVDYRVLGPADVDLVLAAGDLFDEPPRREWTERFLTTPGHHLVLADTPDGLVGFATGVEMIHPDKGVEMFIYELGVAEHARNRGIGRGLVRALRDIARAAGCYGMWTGTEHDNEPALRMYAGSGATLEPGTTIVVYDWPDR</sequence>
<dbReference type="Proteomes" id="UP000680866">
    <property type="component" value="Chromosome"/>
</dbReference>
<proteinExistence type="predicted"/>
<keyword evidence="5" id="KW-1185">Reference proteome</keyword>
<evidence type="ECO:0000256" key="2">
    <source>
        <dbReference type="ARBA" id="ARBA00023315"/>
    </source>
</evidence>
<dbReference type="InterPro" id="IPR016181">
    <property type="entry name" value="Acyl_CoA_acyltransferase"/>
</dbReference>
<dbReference type="PANTHER" id="PTHR43877:SF2">
    <property type="entry name" value="AMINOALKYLPHOSPHONATE N-ACETYLTRANSFERASE-RELATED"/>
    <property type="match status" value="1"/>
</dbReference>
<name>A0A810MZG7_9ACTN</name>
<dbReference type="EMBL" id="AP023359">
    <property type="protein sequence ID" value="BCJ64755.1"/>
    <property type="molecule type" value="Genomic_DNA"/>
</dbReference>
<evidence type="ECO:0000313" key="4">
    <source>
        <dbReference type="EMBL" id="BCJ64755.1"/>
    </source>
</evidence>
<organism evidence="4 5">
    <name type="scientific">Polymorphospora rubra</name>
    <dbReference type="NCBI Taxonomy" id="338584"/>
    <lineage>
        <taxon>Bacteria</taxon>
        <taxon>Bacillati</taxon>
        <taxon>Actinomycetota</taxon>
        <taxon>Actinomycetes</taxon>
        <taxon>Micromonosporales</taxon>
        <taxon>Micromonosporaceae</taxon>
        <taxon>Polymorphospora</taxon>
    </lineage>
</organism>
<dbReference type="SUPFAM" id="SSF55729">
    <property type="entry name" value="Acyl-CoA N-acyltransferases (Nat)"/>
    <property type="match status" value="1"/>
</dbReference>
<dbReference type="CDD" id="cd04301">
    <property type="entry name" value="NAT_SF"/>
    <property type="match status" value="1"/>
</dbReference>
<dbReference type="RefSeq" id="WP_212823551.1">
    <property type="nucleotide sequence ID" value="NZ_AP023359.1"/>
</dbReference>
<reference evidence="4" key="1">
    <citation type="submission" date="2020-08" db="EMBL/GenBank/DDBJ databases">
        <title>Whole genome shotgun sequence of Polymorphospora rubra NBRC 101157.</title>
        <authorList>
            <person name="Komaki H."/>
            <person name="Tamura T."/>
        </authorList>
    </citation>
    <scope>NUCLEOTIDE SEQUENCE</scope>
    <source>
        <strain evidence="4">NBRC 101157</strain>
    </source>
</reference>
<dbReference type="AlphaFoldDB" id="A0A810MZG7"/>
<dbReference type="PROSITE" id="PS51186">
    <property type="entry name" value="GNAT"/>
    <property type="match status" value="1"/>
</dbReference>
<gene>
    <name evidence="4" type="ORF">Prubr_17760</name>
</gene>
<dbReference type="PANTHER" id="PTHR43877">
    <property type="entry name" value="AMINOALKYLPHOSPHONATE N-ACETYLTRANSFERASE-RELATED-RELATED"/>
    <property type="match status" value="1"/>
</dbReference>
<keyword evidence="2" id="KW-0012">Acyltransferase</keyword>
<protein>
    <submittedName>
        <fullName evidence="4">N-acetyltransferase</fullName>
    </submittedName>
</protein>
<evidence type="ECO:0000256" key="1">
    <source>
        <dbReference type="ARBA" id="ARBA00022679"/>
    </source>
</evidence>
<dbReference type="InterPro" id="IPR000182">
    <property type="entry name" value="GNAT_dom"/>
</dbReference>
<dbReference type="InterPro" id="IPR050832">
    <property type="entry name" value="Bact_Acetyltransf"/>
</dbReference>
<accession>A0A810MZG7</accession>
<dbReference type="KEGG" id="pry:Prubr_17760"/>